<evidence type="ECO:0000313" key="1">
    <source>
        <dbReference type="EMBL" id="KUM45224.1"/>
    </source>
</evidence>
<gene>
    <name evidence="1" type="ORF">ABT39_MTgene3547</name>
</gene>
<proteinExistence type="predicted"/>
<name>A0A101LTT6_PICGL</name>
<dbReference type="AlphaFoldDB" id="A0A101LTT6"/>
<reference evidence="1" key="1">
    <citation type="journal article" date="2015" name="Genome Biol. Evol.">
        <title>Organellar Genomes of White Spruce (Picea glauca): Assembly and Annotation.</title>
        <authorList>
            <person name="Jackman S.D."/>
            <person name="Warren R.L."/>
            <person name="Gibb E.A."/>
            <person name="Vandervalk B.P."/>
            <person name="Mohamadi H."/>
            <person name="Chu J."/>
            <person name="Raymond A."/>
            <person name="Pleasance S."/>
            <person name="Coope R."/>
            <person name="Wildung M.R."/>
            <person name="Ritland C.E."/>
            <person name="Bousquet J."/>
            <person name="Jones S.J."/>
            <person name="Bohlmann J."/>
            <person name="Birol I."/>
        </authorList>
    </citation>
    <scope>NUCLEOTIDE SEQUENCE [LARGE SCALE GENOMIC DNA]</scope>
    <source>
        <tissue evidence="1">Flushing bud</tissue>
    </source>
</reference>
<keyword evidence="1" id="KW-0496">Mitochondrion</keyword>
<sequence>MLRRTLLARRISWMRRRLTVVALKVNLFCHEVRAIKLRPILRVQEAPLNIWILKSGRLRIRFGITSSGLRFHGAIRFLIF</sequence>
<accession>A0A101LTT6</accession>
<comment type="caution">
    <text evidence="1">The sequence shown here is derived from an EMBL/GenBank/DDBJ whole genome shotgun (WGS) entry which is preliminary data.</text>
</comment>
<protein>
    <submittedName>
        <fullName evidence="1">Uncharacterized protein</fullName>
    </submittedName>
</protein>
<dbReference type="EMBL" id="LKAM01000023">
    <property type="protein sequence ID" value="KUM45224.1"/>
    <property type="molecule type" value="Genomic_DNA"/>
</dbReference>
<organism evidence="1">
    <name type="scientific">Picea glauca</name>
    <name type="common">White spruce</name>
    <name type="synonym">Pinus glauca</name>
    <dbReference type="NCBI Taxonomy" id="3330"/>
    <lineage>
        <taxon>Eukaryota</taxon>
        <taxon>Viridiplantae</taxon>
        <taxon>Streptophyta</taxon>
        <taxon>Embryophyta</taxon>
        <taxon>Tracheophyta</taxon>
        <taxon>Spermatophyta</taxon>
        <taxon>Pinopsida</taxon>
        <taxon>Pinidae</taxon>
        <taxon>Conifers I</taxon>
        <taxon>Pinales</taxon>
        <taxon>Pinaceae</taxon>
        <taxon>Picea</taxon>
    </lineage>
</organism>
<geneLocation type="mitochondrion" evidence="1"/>